<gene>
    <name evidence="1" type="ORF">BRCON_1706</name>
</gene>
<evidence type="ECO:0000313" key="1">
    <source>
        <dbReference type="EMBL" id="AXA36483.1"/>
    </source>
</evidence>
<name>A0A2Z4Y7S8_SUMC1</name>
<organism evidence="1 2">
    <name type="scientific">Sumerlaea chitinivorans</name>
    <dbReference type="NCBI Taxonomy" id="2250252"/>
    <lineage>
        <taxon>Bacteria</taxon>
        <taxon>Candidatus Sumerlaeota</taxon>
        <taxon>Candidatus Sumerlaeia</taxon>
        <taxon>Candidatus Sumerlaeales</taxon>
        <taxon>Candidatus Sumerlaeaceae</taxon>
        <taxon>Candidatus Sumerlaea</taxon>
    </lineage>
</organism>
<dbReference type="Proteomes" id="UP000262583">
    <property type="component" value="Chromosome"/>
</dbReference>
<sequence>MAALIALFSGIAIFSIETQYTLNKQKAAVAECRQIATAMSFAQQDLGFYPKICFLRHNSINLISLLTGMGFDAVEYHSYPIGDLQSRLLKQWKGPYAAFSQDRLIRMQFTSNSVTKEFDWPADPFGNPYVAYFITTDPPGPGNPTIRHRFISNAGEKPNEFAGIVSYGRNRVPGLGDMPDPTAVNTRKGYRLYTETANPRLFTLLGPTDYNAFPGLVNMILIDPLAPPVDTLGPRIRETGSDDRYVEF</sequence>
<dbReference type="AlphaFoldDB" id="A0A2Z4Y7S8"/>
<proteinExistence type="predicted"/>
<dbReference type="KEGG" id="schv:BRCON_1706"/>
<protein>
    <submittedName>
        <fullName evidence="1">Uncharacterized protein</fullName>
    </submittedName>
</protein>
<accession>A0A2Z4Y7S8</accession>
<reference evidence="1 2" key="1">
    <citation type="submission" date="2018-05" db="EMBL/GenBank/DDBJ databases">
        <title>A metagenomic window into the 2 km-deep terrestrial subsurface aquifer revealed taxonomically and functionally diverse microbial community comprising novel uncultured bacterial lineages.</title>
        <authorList>
            <person name="Kadnikov V.V."/>
            <person name="Mardanov A.V."/>
            <person name="Beletsky A.V."/>
            <person name="Banks D."/>
            <person name="Pimenov N.V."/>
            <person name="Frank Y.A."/>
            <person name="Karnachuk O.V."/>
            <person name="Ravin N.V."/>
        </authorList>
    </citation>
    <scope>NUCLEOTIDE SEQUENCE [LARGE SCALE GENOMIC DNA]</scope>
    <source>
        <strain evidence="1">BY</strain>
    </source>
</reference>
<evidence type="ECO:0000313" key="2">
    <source>
        <dbReference type="Proteomes" id="UP000262583"/>
    </source>
</evidence>
<dbReference type="EMBL" id="CP030759">
    <property type="protein sequence ID" value="AXA36483.1"/>
    <property type="molecule type" value="Genomic_DNA"/>
</dbReference>